<evidence type="ECO:0000313" key="3">
    <source>
        <dbReference type="Proteomes" id="UP000009049"/>
    </source>
</evidence>
<organism evidence="2 3">
    <name type="scientific">Robiginitalea biformata (strain ATCC BAA-864 / DSM 15991 / KCTC 12146 / HTCC2501)</name>
    <dbReference type="NCBI Taxonomy" id="313596"/>
    <lineage>
        <taxon>Bacteria</taxon>
        <taxon>Pseudomonadati</taxon>
        <taxon>Bacteroidota</taxon>
        <taxon>Flavobacteriia</taxon>
        <taxon>Flavobacteriales</taxon>
        <taxon>Flavobacteriaceae</taxon>
        <taxon>Robiginitalea</taxon>
    </lineage>
</organism>
<reference evidence="2 3" key="1">
    <citation type="journal article" date="2009" name="J. Bacteriol.">
        <title>Complete genome sequence of Robiginitalea biformata HTCC2501.</title>
        <authorList>
            <person name="Oh H.M."/>
            <person name="Giovannoni S.J."/>
            <person name="Lee K."/>
            <person name="Ferriera S."/>
            <person name="Johnson J."/>
            <person name="Cho J.C."/>
        </authorList>
    </citation>
    <scope>NUCLEOTIDE SEQUENCE [LARGE SCALE GENOMIC DNA]</scope>
    <source>
        <strain evidence="3">ATCC BAA-864 / HTCC2501 / KCTC 12146</strain>
    </source>
</reference>
<dbReference type="STRING" id="313596.RB2501_01251"/>
<keyword evidence="1" id="KW-0472">Membrane</keyword>
<dbReference type="KEGG" id="rbi:RB2501_01251"/>
<evidence type="ECO:0000256" key="1">
    <source>
        <dbReference type="SAM" id="Phobius"/>
    </source>
</evidence>
<dbReference type="AlphaFoldDB" id="A4CP43"/>
<dbReference type="Proteomes" id="UP000009049">
    <property type="component" value="Chromosome"/>
</dbReference>
<dbReference type="RefSeq" id="WP_015755447.1">
    <property type="nucleotide sequence ID" value="NC_013222.1"/>
</dbReference>
<gene>
    <name evidence="2" type="ordered locus">RB2501_01251</name>
</gene>
<name>A4CP43_ROBBH</name>
<keyword evidence="1" id="KW-1133">Transmembrane helix</keyword>
<accession>A4CP43</accession>
<feature type="transmembrane region" description="Helical" evidence="1">
    <location>
        <begin position="108"/>
        <end position="130"/>
    </location>
</feature>
<dbReference type="HOGENOM" id="CLU_1843602_0_0_10"/>
<keyword evidence="1" id="KW-0812">Transmembrane</keyword>
<proteinExistence type="predicted"/>
<dbReference type="EMBL" id="CP001712">
    <property type="protein sequence ID" value="EAR14660.1"/>
    <property type="molecule type" value="Genomic_DNA"/>
</dbReference>
<evidence type="ECO:0000313" key="2">
    <source>
        <dbReference type="EMBL" id="EAR14660.1"/>
    </source>
</evidence>
<sequence length="139" mass="15793">MRWLLLILLLASCGSRKVETNKERIKVFETSTITRKAPGDKVFIEIPRKPNKRIEVYKGERGAEVKVVYDTIGQVVTVEAECPEVSEVEELNRRIESLKKNKQTDRQAFPWGWIVAAGVAGVAIGAYLGWTTAMRRYLK</sequence>
<keyword evidence="3" id="KW-1185">Reference proteome</keyword>
<protein>
    <submittedName>
        <fullName evidence="2">Uncharacterized protein</fullName>
    </submittedName>
</protein>